<organism evidence="2 3">
    <name type="scientific">Streptomyces bottropensis ATCC 25435</name>
    <dbReference type="NCBI Taxonomy" id="1054862"/>
    <lineage>
        <taxon>Bacteria</taxon>
        <taxon>Bacillati</taxon>
        <taxon>Actinomycetota</taxon>
        <taxon>Actinomycetes</taxon>
        <taxon>Kitasatosporales</taxon>
        <taxon>Streptomycetaceae</taxon>
        <taxon>Streptomyces</taxon>
    </lineage>
</organism>
<dbReference type="AlphaFoldDB" id="M3DIA0"/>
<evidence type="ECO:0000313" key="2">
    <source>
        <dbReference type="EMBL" id="EMF56512.1"/>
    </source>
</evidence>
<evidence type="ECO:0000256" key="1">
    <source>
        <dbReference type="SAM" id="MobiDB-lite"/>
    </source>
</evidence>
<feature type="compositionally biased region" description="Basic and acidic residues" evidence="1">
    <location>
        <begin position="1"/>
        <end position="11"/>
    </location>
</feature>
<gene>
    <name evidence="2" type="ORF">SBD_2074</name>
</gene>
<name>M3DIA0_9ACTN</name>
<sequence length="119" mass="12644">MHGHGTAERQARGAAVRRRDRRHACHLADIAGPQSWNTQATEDVLEAIDTLAGALSVLGPDTAHALAPVLAATADARRHLGLANGEERTTAQERAAPRTTRRTRRRGLGPGSPACTWTG</sequence>
<reference evidence="3" key="1">
    <citation type="journal article" date="2013" name="Genome Announc.">
        <title>Draft Genome Sequence of Streptomyces bottropensis ATCC 25435, a Bottromycin-Producing Actinomycete.</title>
        <authorList>
            <person name="Zhang H."/>
            <person name="Zhou W."/>
            <person name="Zhuang Y."/>
            <person name="Liang X."/>
            <person name="Liu T."/>
        </authorList>
    </citation>
    <scope>NUCLEOTIDE SEQUENCE [LARGE SCALE GENOMIC DNA]</scope>
    <source>
        <strain evidence="3">ATCC 25435</strain>
    </source>
</reference>
<accession>M3DIA0</accession>
<dbReference type="EMBL" id="KB405062">
    <property type="protein sequence ID" value="EMF56512.1"/>
    <property type="molecule type" value="Genomic_DNA"/>
</dbReference>
<dbReference type="Proteomes" id="UP000030760">
    <property type="component" value="Unassembled WGS sequence"/>
</dbReference>
<feature type="region of interest" description="Disordered" evidence="1">
    <location>
        <begin position="1"/>
        <end position="20"/>
    </location>
</feature>
<feature type="region of interest" description="Disordered" evidence="1">
    <location>
        <begin position="81"/>
        <end position="119"/>
    </location>
</feature>
<evidence type="ECO:0000313" key="3">
    <source>
        <dbReference type="Proteomes" id="UP000030760"/>
    </source>
</evidence>
<protein>
    <submittedName>
        <fullName evidence="2">Uncharacterized protein</fullName>
    </submittedName>
</protein>
<proteinExistence type="predicted"/>